<dbReference type="SUPFAM" id="SSF81606">
    <property type="entry name" value="PP2C-like"/>
    <property type="match status" value="1"/>
</dbReference>
<keyword evidence="4" id="KW-1185">Reference proteome</keyword>
<evidence type="ECO:0000313" key="3">
    <source>
        <dbReference type="EMBL" id="CAL8077482.1"/>
    </source>
</evidence>
<evidence type="ECO:0000259" key="2">
    <source>
        <dbReference type="PROSITE" id="PS51746"/>
    </source>
</evidence>
<dbReference type="InterPro" id="IPR036457">
    <property type="entry name" value="PPM-type-like_dom_sf"/>
</dbReference>
<reference evidence="3 4" key="1">
    <citation type="submission" date="2024-08" db="EMBL/GenBank/DDBJ databases">
        <authorList>
            <person name="Cucini C."/>
            <person name="Frati F."/>
        </authorList>
    </citation>
    <scope>NUCLEOTIDE SEQUENCE [LARGE SCALE GENOMIC DNA]</scope>
</reference>
<comment type="caution">
    <text evidence="3">The sequence shown here is derived from an EMBL/GenBank/DDBJ whole genome shotgun (WGS) entry which is preliminary data.</text>
</comment>
<dbReference type="Proteomes" id="UP001642540">
    <property type="component" value="Unassembled WGS sequence"/>
</dbReference>
<feature type="compositionally biased region" description="Basic and acidic residues" evidence="1">
    <location>
        <begin position="48"/>
        <end position="62"/>
    </location>
</feature>
<feature type="region of interest" description="Disordered" evidence="1">
    <location>
        <begin position="432"/>
        <end position="454"/>
    </location>
</feature>
<dbReference type="EMBL" id="CAXLJM020000013">
    <property type="protein sequence ID" value="CAL8077482.1"/>
    <property type="molecule type" value="Genomic_DNA"/>
</dbReference>
<sequence>MTRSHFGMGLPVMEYLSMPSGPETDTSWTDDLPLCTQTGVGFSQNQSYKRDGHWNPDHESEDESFHVQDGGICLYGVFDGHCGTKASKFAKEKMPAEILLGQLLDNSSEETVREVLRQAFLSVEKEYFSDFIGQQLAERTTLLAEMPMPHGRSLYECSPVLARLNQEVASGTTAVVVLIFHGKLYVSNVGNSRALLCRTDPEGVLRVGQLSVDHDLRNDDELCRLQQLGLDVQKSVAAGRLGNQINTRCLGNYLAKGGYKEFEQLQNATGEPVIATPEIHPGVTLDDSCRFLILFTDGLYKAVSEATESEQVNIHLAQMIVEEFKTQSSLNLVAQAVVDKVSRMHHDYYMKSTYPNKANKREDMTLLIRNFNFPLPNSTMSPPGCRNMGRYTHQQGGYPALNYNYDSNTATPVNPAVVDGPSSGNLISLTNRSITTNSTTSNTEPTTSTDSDLLTHSEHRLTLDENGRVLPYVDFSDYYKNLGSKSGWTDDNIF</sequence>
<proteinExistence type="predicted"/>
<evidence type="ECO:0000256" key="1">
    <source>
        <dbReference type="SAM" id="MobiDB-lite"/>
    </source>
</evidence>
<accession>A0ABP1PW06</accession>
<dbReference type="SMART" id="SM00332">
    <property type="entry name" value="PP2Cc"/>
    <property type="match status" value="1"/>
</dbReference>
<dbReference type="PANTHER" id="PTHR13832:SF533">
    <property type="entry name" value="TGF-BETA-ACTIVATED KINASE 1 AND MAP3K7-BINDING PROTEIN 1"/>
    <property type="match status" value="1"/>
</dbReference>
<gene>
    <name evidence="3" type="ORF">ODALV1_LOCUS3823</name>
</gene>
<dbReference type="Pfam" id="PF00481">
    <property type="entry name" value="PP2C"/>
    <property type="match status" value="1"/>
</dbReference>
<evidence type="ECO:0000313" key="4">
    <source>
        <dbReference type="Proteomes" id="UP001642540"/>
    </source>
</evidence>
<protein>
    <recommendedName>
        <fullName evidence="2">PPM-type phosphatase domain-containing protein</fullName>
    </recommendedName>
</protein>
<name>A0ABP1PW06_9HEXA</name>
<dbReference type="InterPro" id="IPR015655">
    <property type="entry name" value="PP2C"/>
</dbReference>
<feature type="domain" description="PPM-type phosphatase" evidence="2">
    <location>
        <begin position="39"/>
        <end position="371"/>
    </location>
</feature>
<dbReference type="PROSITE" id="PS51746">
    <property type="entry name" value="PPM_2"/>
    <property type="match status" value="1"/>
</dbReference>
<organism evidence="3 4">
    <name type="scientific">Orchesella dallaii</name>
    <dbReference type="NCBI Taxonomy" id="48710"/>
    <lineage>
        <taxon>Eukaryota</taxon>
        <taxon>Metazoa</taxon>
        <taxon>Ecdysozoa</taxon>
        <taxon>Arthropoda</taxon>
        <taxon>Hexapoda</taxon>
        <taxon>Collembola</taxon>
        <taxon>Entomobryomorpha</taxon>
        <taxon>Entomobryoidea</taxon>
        <taxon>Orchesellidae</taxon>
        <taxon>Orchesellinae</taxon>
        <taxon>Orchesella</taxon>
    </lineage>
</organism>
<feature type="compositionally biased region" description="Low complexity" evidence="1">
    <location>
        <begin position="432"/>
        <end position="452"/>
    </location>
</feature>
<dbReference type="Gene3D" id="3.60.40.10">
    <property type="entry name" value="PPM-type phosphatase domain"/>
    <property type="match status" value="1"/>
</dbReference>
<dbReference type="CDD" id="cd00143">
    <property type="entry name" value="PP2Cc"/>
    <property type="match status" value="1"/>
</dbReference>
<dbReference type="PANTHER" id="PTHR13832">
    <property type="entry name" value="PROTEIN PHOSPHATASE 2C"/>
    <property type="match status" value="1"/>
</dbReference>
<feature type="region of interest" description="Disordered" evidence="1">
    <location>
        <begin position="43"/>
        <end position="62"/>
    </location>
</feature>
<dbReference type="InterPro" id="IPR001932">
    <property type="entry name" value="PPM-type_phosphatase-like_dom"/>
</dbReference>